<dbReference type="Gene3D" id="4.10.280.10">
    <property type="entry name" value="Helix-loop-helix DNA-binding domain"/>
    <property type="match status" value="1"/>
</dbReference>
<dbReference type="CDD" id="cd11445">
    <property type="entry name" value="bHLH_AtPIF_like"/>
    <property type="match status" value="1"/>
</dbReference>
<feature type="compositionally biased region" description="Polar residues" evidence="5">
    <location>
        <begin position="281"/>
        <end position="292"/>
    </location>
</feature>
<feature type="region of interest" description="Disordered" evidence="5">
    <location>
        <begin position="128"/>
        <end position="150"/>
    </location>
</feature>
<keyword evidence="4" id="KW-0539">Nucleus</keyword>
<dbReference type="PROSITE" id="PS50888">
    <property type="entry name" value="BHLH"/>
    <property type="match status" value="1"/>
</dbReference>
<feature type="domain" description="BHLH" evidence="6">
    <location>
        <begin position="331"/>
        <end position="380"/>
    </location>
</feature>
<dbReference type="OrthoDB" id="690068at2759"/>
<name>A0A5N6QQI9_9ROSI</name>
<dbReference type="InterPro" id="IPR047265">
    <property type="entry name" value="PIF1-like_bHLH"/>
</dbReference>
<dbReference type="GO" id="GO:0005634">
    <property type="term" value="C:nucleus"/>
    <property type="evidence" value="ECO:0007669"/>
    <property type="project" value="UniProtKB-SubCell"/>
</dbReference>
<feature type="compositionally biased region" description="Polar residues" evidence="5">
    <location>
        <begin position="38"/>
        <end position="49"/>
    </location>
</feature>
<evidence type="ECO:0000256" key="5">
    <source>
        <dbReference type="SAM" id="MobiDB-lite"/>
    </source>
</evidence>
<dbReference type="GO" id="GO:0003700">
    <property type="term" value="F:DNA-binding transcription factor activity"/>
    <property type="evidence" value="ECO:0007669"/>
    <property type="project" value="InterPro"/>
</dbReference>
<keyword evidence="8" id="KW-1185">Reference proteome</keyword>
<reference evidence="7 8" key="1">
    <citation type="submission" date="2019-06" db="EMBL/GenBank/DDBJ databases">
        <title>A chromosomal-level reference genome of Carpinus fangiana (Coryloideae, Betulaceae).</title>
        <authorList>
            <person name="Yang X."/>
            <person name="Wang Z."/>
            <person name="Zhang L."/>
            <person name="Hao G."/>
            <person name="Liu J."/>
            <person name="Yang Y."/>
        </authorList>
    </citation>
    <scope>NUCLEOTIDE SEQUENCE [LARGE SCALE GENOMIC DNA]</scope>
    <source>
        <strain evidence="7">Cfa_2016G</strain>
        <tissue evidence="7">Leaf</tissue>
    </source>
</reference>
<dbReference type="SMART" id="SM00353">
    <property type="entry name" value="HLH"/>
    <property type="match status" value="1"/>
</dbReference>
<dbReference type="Pfam" id="PF00010">
    <property type="entry name" value="HLH"/>
    <property type="match status" value="1"/>
</dbReference>
<sequence>MRRSLATLASMPEDEFVELVWENGQILMRGRSGRTQKGHSCTTASSLYPSNAEAENGGNMHTKRARLGTVCSISNDSTFSGFMGHKDSDLNFTHNNSSPNGYQLNLEAGSKSKSDYKQYATDSQPRFARGEIPELGSSRNSSETHVSVDQHDRRRGAVVYFSDLRPAALFQADNRSRPTCGRVVSKRSVDGLKGGKDESNPLEAEAEVIEPPSLQKNQPQAADLLVLPPVDVEDHSQVFGHRNHKSGDQLVGQTSSLAKPISTNTAAGKPNINKFAEPPVASSSVRSLGASNDPTYSLRRTYHEDTEESAYPSEDFTREVEECQPQGLISGTSAKRSRTAQRRRDKINKKMRALKELIPNCNKVDKASMLDEAIEYLKTLQLQLQIMSMGSSLCIPPMMLPTMMQHMCAPHLTLFSPVGMGMGCNPGGQFPTSELPTFQMLGFPGQAFPICFYFCILLLNSSEGMKFEHLSQPATCLGFAQIGKLQPEGDSLLRAIEQLSRRIHRFGGAVFIGDCELYIGGGN</sequence>
<feature type="compositionally biased region" description="Basic residues" evidence="5">
    <location>
        <begin position="335"/>
        <end position="345"/>
    </location>
</feature>
<evidence type="ECO:0000313" key="8">
    <source>
        <dbReference type="Proteomes" id="UP000327013"/>
    </source>
</evidence>
<evidence type="ECO:0000259" key="6">
    <source>
        <dbReference type="PROSITE" id="PS50888"/>
    </source>
</evidence>
<dbReference type="Proteomes" id="UP000327013">
    <property type="component" value="Chromosome 2"/>
</dbReference>
<keyword evidence="3" id="KW-0804">Transcription</keyword>
<dbReference type="GO" id="GO:0046983">
    <property type="term" value="F:protein dimerization activity"/>
    <property type="evidence" value="ECO:0007669"/>
    <property type="project" value="InterPro"/>
</dbReference>
<feature type="region of interest" description="Disordered" evidence="5">
    <location>
        <begin position="262"/>
        <end position="292"/>
    </location>
</feature>
<dbReference type="AlphaFoldDB" id="A0A5N6QQI9"/>
<protein>
    <recommendedName>
        <fullName evidence="6">BHLH domain-containing protein</fullName>
    </recommendedName>
</protein>
<evidence type="ECO:0000256" key="3">
    <source>
        <dbReference type="ARBA" id="ARBA00023163"/>
    </source>
</evidence>
<proteinExistence type="predicted"/>
<dbReference type="EMBL" id="CM017322">
    <property type="protein sequence ID" value="KAE8008403.1"/>
    <property type="molecule type" value="Genomic_DNA"/>
</dbReference>
<dbReference type="InterPro" id="IPR011598">
    <property type="entry name" value="bHLH_dom"/>
</dbReference>
<feature type="region of interest" description="Disordered" evidence="5">
    <location>
        <begin position="305"/>
        <end position="345"/>
    </location>
</feature>
<evidence type="ECO:0000256" key="2">
    <source>
        <dbReference type="ARBA" id="ARBA00023015"/>
    </source>
</evidence>
<comment type="subcellular location">
    <subcellularLocation>
        <location evidence="1">Nucleus</location>
    </subcellularLocation>
</comment>
<evidence type="ECO:0000256" key="4">
    <source>
        <dbReference type="ARBA" id="ARBA00023242"/>
    </source>
</evidence>
<accession>A0A5N6QQI9</accession>
<dbReference type="PANTHER" id="PTHR46807:SF3">
    <property type="entry name" value="BHLH DOMAIN-CONTAINING PROTEIN"/>
    <property type="match status" value="1"/>
</dbReference>
<dbReference type="InterPro" id="IPR036638">
    <property type="entry name" value="HLH_DNA-bd_sf"/>
</dbReference>
<evidence type="ECO:0000256" key="1">
    <source>
        <dbReference type="ARBA" id="ARBA00004123"/>
    </source>
</evidence>
<dbReference type="SUPFAM" id="SSF47459">
    <property type="entry name" value="HLH, helix-loop-helix DNA-binding domain"/>
    <property type="match status" value="1"/>
</dbReference>
<dbReference type="GO" id="GO:0010017">
    <property type="term" value="P:red or far-red light signaling pathway"/>
    <property type="evidence" value="ECO:0007669"/>
    <property type="project" value="UniProtKB-ARBA"/>
</dbReference>
<keyword evidence="2" id="KW-0805">Transcription regulation</keyword>
<organism evidence="7 8">
    <name type="scientific">Carpinus fangiana</name>
    <dbReference type="NCBI Taxonomy" id="176857"/>
    <lineage>
        <taxon>Eukaryota</taxon>
        <taxon>Viridiplantae</taxon>
        <taxon>Streptophyta</taxon>
        <taxon>Embryophyta</taxon>
        <taxon>Tracheophyta</taxon>
        <taxon>Spermatophyta</taxon>
        <taxon>Magnoliopsida</taxon>
        <taxon>eudicotyledons</taxon>
        <taxon>Gunneridae</taxon>
        <taxon>Pentapetalae</taxon>
        <taxon>rosids</taxon>
        <taxon>fabids</taxon>
        <taxon>Fagales</taxon>
        <taxon>Betulaceae</taxon>
        <taxon>Carpinus</taxon>
    </lineage>
</organism>
<evidence type="ECO:0000313" key="7">
    <source>
        <dbReference type="EMBL" id="KAE8008403.1"/>
    </source>
</evidence>
<dbReference type="PANTHER" id="PTHR46807">
    <property type="entry name" value="TRANSCRIPTION FACTOR PIF3"/>
    <property type="match status" value="1"/>
</dbReference>
<dbReference type="InterPro" id="IPR044273">
    <property type="entry name" value="PIF3-like"/>
</dbReference>
<feature type="region of interest" description="Disordered" evidence="5">
    <location>
        <begin position="31"/>
        <end position="58"/>
    </location>
</feature>
<gene>
    <name evidence="7" type="ORF">FH972_004919</name>
</gene>